<comment type="caution">
    <text evidence="12">The sequence shown here is derived from an EMBL/GenBank/DDBJ whole genome shotgun (WGS) entry which is preliminary data.</text>
</comment>
<dbReference type="Gene3D" id="3.40.50.2000">
    <property type="entry name" value="Glycogen Phosphorylase B"/>
    <property type="match status" value="1"/>
</dbReference>
<dbReference type="EC" id="2.4.99.12" evidence="3 10"/>
<dbReference type="GO" id="GO:0005886">
    <property type="term" value="C:plasma membrane"/>
    <property type="evidence" value="ECO:0007669"/>
    <property type="project" value="UniProtKB-SubCell"/>
</dbReference>
<feature type="site" description="Transition state stabilizer" evidence="9">
    <location>
        <position position="233"/>
    </location>
</feature>
<dbReference type="Proteomes" id="UP000535501">
    <property type="component" value="Unassembled WGS sequence"/>
</dbReference>
<feature type="active site" description="Proton acceptor" evidence="8">
    <location>
        <position position="89"/>
    </location>
</feature>
<name>A0A7W9YZB7_9HYPH</name>
<comment type="function">
    <text evidence="1 10">Involved in lipopolysaccharide (LPS) biosynthesis. Catalyzes the transfer of 3-deoxy-D-manno-octulosonate (Kdo) residue(s) from CMP-Kdo to lipid IV(A), the tetraacyldisaccharide-1,4'-bisphosphate precursor of lipid A.</text>
</comment>
<dbReference type="InterPro" id="IPR038107">
    <property type="entry name" value="Glycos_transf_N_sf"/>
</dbReference>
<accession>A0A7W9YZB7</accession>
<dbReference type="GO" id="GO:0009244">
    <property type="term" value="P:lipopolysaccharide core region biosynthetic process"/>
    <property type="evidence" value="ECO:0007669"/>
    <property type="project" value="UniProtKB-UniRule"/>
</dbReference>
<evidence type="ECO:0000313" key="13">
    <source>
        <dbReference type="Proteomes" id="UP000535501"/>
    </source>
</evidence>
<sequence>MLAERRIFHISGHERRSRTGAIRRGLARLALTGYRVAGILVYPLAGPFLAYRSWKGKEDRLRRSERLGYASQPRPRGPLVWAHSASVGETLALIPLLRELGRRDIHVLLTTGTVTSAELVKNRLGGQVIHQYVPLDLKFSMKRFISYWRPDACITAESEIWPTTLLELHRRKIPQITVNARISDRSFERWQRHDTIAEALFGKMSLVVAQSDLDAERFRDLGAWPVLVSGNLKGDTDPPPCDPAALQRYREEIGERKTWAAISTFEGEEKAAAGIHKALKPRNGQLTIIVPRHPERSDAIEDMLKAQGLVVARRSRNDPLTPETDIFLGDSMGEMGLYLRLTELAFVGRSLTGEGGQNPLEPAMLGCAVLSGSHVQNFRDAYANLARKGGARLIRDVEMLAKAVHYLLSNDVARRKMIDAGQETINEMRGALSVTVKALEPYINPLTVTARLQPKSATAR</sequence>
<evidence type="ECO:0000256" key="9">
    <source>
        <dbReference type="PIRSR" id="PIRSR639901-2"/>
    </source>
</evidence>
<dbReference type="Pfam" id="PF04413">
    <property type="entry name" value="Glycos_transf_N"/>
    <property type="match status" value="1"/>
</dbReference>
<keyword evidence="10" id="KW-1003">Cell membrane</keyword>
<keyword evidence="13" id="KW-1185">Reference proteome</keyword>
<keyword evidence="10" id="KW-0472">Membrane</keyword>
<protein>
    <recommendedName>
        <fullName evidence="4 10">3-deoxy-D-manno-octulosonic acid transferase</fullName>
        <shortName evidence="10">Kdo transferase</shortName>
        <ecNumber evidence="3 10">2.4.99.12</ecNumber>
    </recommendedName>
    <alternativeName>
        <fullName evidence="6 10">Lipid IV(A) 3-deoxy-D-manno-octulosonic acid transferase</fullName>
    </alternativeName>
</protein>
<keyword evidence="10" id="KW-0448">Lipopolysaccharide biosynthesis</keyword>
<proteinExistence type="inferred from homology"/>
<feature type="domain" description="3-deoxy-D-manno-octulosonic-acid transferase N-terminal" evidence="11">
    <location>
        <begin position="63"/>
        <end position="235"/>
    </location>
</feature>
<dbReference type="InterPro" id="IPR007507">
    <property type="entry name" value="Glycos_transf_N"/>
</dbReference>
<comment type="catalytic activity">
    <reaction evidence="7 10">
        <text>lipid IVA (E. coli) + CMP-3-deoxy-beta-D-manno-octulosonate = alpha-Kdo-(2-&gt;6)-lipid IVA (E. coli) + CMP + H(+)</text>
        <dbReference type="Rhea" id="RHEA:28066"/>
        <dbReference type="ChEBI" id="CHEBI:15378"/>
        <dbReference type="ChEBI" id="CHEBI:58603"/>
        <dbReference type="ChEBI" id="CHEBI:60364"/>
        <dbReference type="ChEBI" id="CHEBI:60377"/>
        <dbReference type="ChEBI" id="CHEBI:85987"/>
        <dbReference type="EC" id="2.4.99.12"/>
    </reaction>
</comment>
<dbReference type="InterPro" id="IPR039901">
    <property type="entry name" value="Kdotransferase"/>
</dbReference>
<keyword evidence="12" id="KW-0328">Glycosyltransferase</keyword>
<dbReference type="EMBL" id="JACHEJ010000008">
    <property type="protein sequence ID" value="MBB6181110.1"/>
    <property type="molecule type" value="Genomic_DNA"/>
</dbReference>
<evidence type="ECO:0000256" key="1">
    <source>
        <dbReference type="ARBA" id="ARBA00003394"/>
    </source>
</evidence>
<comment type="subcellular location">
    <subcellularLocation>
        <location evidence="10">Cell membrane</location>
    </subcellularLocation>
</comment>
<dbReference type="GO" id="GO:0043842">
    <property type="term" value="F:Kdo transferase activity"/>
    <property type="evidence" value="ECO:0007669"/>
    <property type="project" value="UniProtKB-EC"/>
</dbReference>
<evidence type="ECO:0000256" key="5">
    <source>
        <dbReference type="ARBA" id="ARBA00022679"/>
    </source>
</evidence>
<evidence type="ECO:0000256" key="6">
    <source>
        <dbReference type="ARBA" id="ARBA00031445"/>
    </source>
</evidence>
<dbReference type="NCBIfam" id="NF004387">
    <property type="entry name" value="PRK05749.1-3"/>
    <property type="match status" value="1"/>
</dbReference>
<comment type="pathway">
    <text evidence="2 10">Bacterial outer membrane biogenesis; LPS core biosynthesis.</text>
</comment>
<gene>
    <name evidence="12" type="ORF">HNQ75_003095</name>
</gene>
<evidence type="ECO:0000256" key="3">
    <source>
        <dbReference type="ARBA" id="ARBA00012621"/>
    </source>
</evidence>
<evidence type="ECO:0000259" key="11">
    <source>
        <dbReference type="Pfam" id="PF04413"/>
    </source>
</evidence>
<dbReference type="PANTHER" id="PTHR42755:SF1">
    <property type="entry name" value="3-DEOXY-D-MANNO-OCTULOSONIC ACID TRANSFERASE, MITOCHONDRIAL-RELATED"/>
    <property type="match status" value="1"/>
</dbReference>
<evidence type="ECO:0000256" key="10">
    <source>
        <dbReference type="RuleBase" id="RU365103"/>
    </source>
</evidence>
<reference evidence="12 13" key="1">
    <citation type="submission" date="2020-08" db="EMBL/GenBank/DDBJ databases">
        <title>Genomic Encyclopedia of Type Strains, Phase IV (KMG-IV): sequencing the most valuable type-strain genomes for metagenomic binning, comparative biology and taxonomic classification.</title>
        <authorList>
            <person name="Goeker M."/>
        </authorList>
    </citation>
    <scope>NUCLEOTIDE SEQUENCE [LARGE SCALE GENOMIC DNA]</scope>
    <source>
        <strain evidence="12 13">DSM 102134</strain>
    </source>
</reference>
<dbReference type="AlphaFoldDB" id="A0A7W9YZB7"/>
<dbReference type="UniPathway" id="UPA00958"/>
<evidence type="ECO:0000313" key="12">
    <source>
        <dbReference type="EMBL" id="MBB6181110.1"/>
    </source>
</evidence>
<evidence type="ECO:0000256" key="7">
    <source>
        <dbReference type="ARBA" id="ARBA00049183"/>
    </source>
</evidence>
<dbReference type="GO" id="GO:0009245">
    <property type="term" value="P:lipid A biosynthetic process"/>
    <property type="evidence" value="ECO:0007669"/>
    <property type="project" value="TreeGrafter"/>
</dbReference>
<evidence type="ECO:0000256" key="8">
    <source>
        <dbReference type="PIRSR" id="PIRSR639901-1"/>
    </source>
</evidence>
<organism evidence="12 13">
    <name type="scientific">Pseudorhizobium flavum</name>
    <dbReference type="NCBI Taxonomy" id="1335061"/>
    <lineage>
        <taxon>Bacteria</taxon>
        <taxon>Pseudomonadati</taxon>
        <taxon>Pseudomonadota</taxon>
        <taxon>Alphaproteobacteria</taxon>
        <taxon>Hyphomicrobiales</taxon>
        <taxon>Rhizobiaceae</taxon>
        <taxon>Rhizobium/Agrobacterium group</taxon>
        <taxon>Pseudorhizobium</taxon>
    </lineage>
</organism>
<feature type="site" description="Transition state stabilizer" evidence="9">
    <location>
        <position position="157"/>
    </location>
</feature>
<dbReference type="PANTHER" id="PTHR42755">
    <property type="entry name" value="3-DEOXY-MANNO-OCTULOSONATE CYTIDYLYLTRANSFERASE"/>
    <property type="match status" value="1"/>
</dbReference>
<keyword evidence="5 10" id="KW-0808">Transferase</keyword>
<comment type="similarity">
    <text evidence="10">Belongs to the glycosyltransferase group 1 family.</text>
</comment>
<dbReference type="Gene3D" id="3.40.50.11720">
    <property type="entry name" value="3-Deoxy-D-manno-octulosonic-acid transferase, N-terminal domain"/>
    <property type="match status" value="1"/>
</dbReference>
<dbReference type="SUPFAM" id="SSF53756">
    <property type="entry name" value="UDP-Glycosyltransferase/glycogen phosphorylase"/>
    <property type="match status" value="1"/>
</dbReference>
<evidence type="ECO:0000256" key="4">
    <source>
        <dbReference type="ARBA" id="ARBA00019077"/>
    </source>
</evidence>
<evidence type="ECO:0000256" key="2">
    <source>
        <dbReference type="ARBA" id="ARBA00004713"/>
    </source>
</evidence>